<dbReference type="EMBL" id="HBHL01013353">
    <property type="protein sequence ID" value="CAD9719919.1"/>
    <property type="molecule type" value="Transcribed_RNA"/>
</dbReference>
<sequence length="105" mass="11664">MRIIPFLRLNSLPKRMRMAATETKLQSSQASPALPCHTLLLAPVPRGGWDVSTWMSGLQAASEAFLTLVSLLIALAPTEQLRELRHSQFLHPSVFFAHISLYSGH</sequence>
<protein>
    <submittedName>
        <fullName evidence="1">Uncharacterized protein</fullName>
    </submittedName>
</protein>
<dbReference type="AlphaFoldDB" id="A0A7S2X1K4"/>
<name>A0A7S2X1K4_9CHLO</name>
<reference evidence="1" key="1">
    <citation type="submission" date="2021-01" db="EMBL/GenBank/DDBJ databases">
        <authorList>
            <person name="Corre E."/>
            <person name="Pelletier E."/>
            <person name="Niang G."/>
            <person name="Scheremetjew M."/>
            <person name="Finn R."/>
            <person name="Kale V."/>
            <person name="Holt S."/>
            <person name="Cochrane G."/>
            <person name="Meng A."/>
            <person name="Brown T."/>
            <person name="Cohen L."/>
        </authorList>
    </citation>
    <scope>NUCLEOTIDE SEQUENCE</scope>
    <source>
        <strain evidence="1">CCMP1205</strain>
    </source>
</reference>
<proteinExistence type="predicted"/>
<evidence type="ECO:0000313" key="1">
    <source>
        <dbReference type="EMBL" id="CAD9719919.1"/>
    </source>
</evidence>
<gene>
    <name evidence="1" type="ORF">CPRI1469_LOCUS8785</name>
</gene>
<accession>A0A7S2X1K4</accession>
<organism evidence="1">
    <name type="scientific">Chloropicon primus</name>
    <dbReference type="NCBI Taxonomy" id="1764295"/>
    <lineage>
        <taxon>Eukaryota</taxon>
        <taxon>Viridiplantae</taxon>
        <taxon>Chlorophyta</taxon>
        <taxon>Chloropicophyceae</taxon>
        <taxon>Chloropicales</taxon>
        <taxon>Chloropicaceae</taxon>
        <taxon>Chloropicon</taxon>
    </lineage>
</organism>